<feature type="transmembrane region" description="Helical" evidence="1">
    <location>
        <begin position="20"/>
        <end position="40"/>
    </location>
</feature>
<keyword evidence="1" id="KW-0812">Transmembrane</keyword>
<organism evidence="2 3">
    <name type="scientific">Catenuloplanes nepalensis</name>
    <dbReference type="NCBI Taxonomy" id="587533"/>
    <lineage>
        <taxon>Bacteria</taxon>
        <taxon>Bacillati</taxon>
        <taxon>Actinomycetota</taxon>
        <taxon>Actinomycetes</taxon>
        <taxon>Micromonosporales</taxon>
        <taxon>Micromonosporaceae</taxon>
        <taxon>Catenuloplanes</taxon>
    </lineage>
</organism>
<dbReference type="EMBL" id="JAUSRA010000001">
    <property type="protein sequence ID" value="MDP9792748.1"/>
    <property type="molecule type" value="Genomic_DNA"/>
</dbReference>
<accession>A0ABT9MMY1</accession>
<keyword evidence="3" id="KW-1185">Reference proteome</keyword>
<evidence type="ECO:0000256" key="1">
    <source>
        <dbReference type="SAM" id="Phobius"/>
    </source>
</evidence>
<gene>
    <name evidence="2" type="ORF">J2S43_001260</name>
</gene>
<reference evidence="2 3" key="1">
    <citation type="submission" date="2023-07" db="EMBL/GenBank/DDBJ databases">
        <title>Sequencing the genomes of 1000 actinobacteria strains.</title>
        <authorList>
            <person name="Klenk H.-P."/>
        </authorList>
    </citation>
    <scope>NUCLEOTIDE SEQUENCE [LARGE SCALE GENOMIC DNA]</scope>
    <source>
        <strain evidence="2 3">DSM 44710</strain>
    </source>
</reference>
<keyword evidence="1" id="KW-1133">Transmembrane helix</keyword>
<evidence type="ECO:0000313" key="2">
    <source>
        <dbReference type="EMBL" id="MDP9792748.1"/>
    </source>
</evidence>
<dbReference type="Proteomes" id="UP001240984">
    <property type="component" value="Unassembled WGS sequence"/>
</dbReference>
<proteinExistence type="predicted"/>
<protein>
    <submittedName>
        <fullName evidence="2">Uncharacterized protein</fullName>
    </submittedName>
</protein>
<evidence type="ECO:0000313" key="3">
    <source>
        <dbReference type="Proteomes" id="UP001240984"/>
    </source>
</evidence>
<comment type="caution">
    <text evidence="2">The sequence shown here is derived from an EMBL/GenBank/DDBJ whole genome shotgun (WGS) entry which is preliminary data.</text>
</comment>
<keyword evidence="1" id="KW-0472">Membrane</keyword>
<sequence length="113" mass="11968">MFDVPPPDDGVRGVDAYRDIWPPFFAWAAVSWWVAALPKICTPRVVDGRRGSRAVAVCAVRMKKIRAGLMAVRAGVRADIGRRDTGCGEAATSCAGSGAEVDHVSQIVVKSAG</sequence>
<name>A0ABT9MMY1_9ACTN</name>